<accession>A0AAV8YJ32</accession>
<comment type="caution">
    <text evidence="4">The sequence shown here is derived from an EMBL/GenBank/DDBJ whole genome shotgun (WGS) entry which is preliminary data.</text>
</comment>
<sequence>MAYGKTKSKKMSQSKRHYKTYSSDSMDSAIKRVKNDGLSVKRAAELYGINRTTLLNHIRNYKCKDVGRPTVLTKKEEQLIVHALSKLADWGFGLDRRQLQCCVQDYLKRIDRKNPFKNGLPGKDWLSGFEKRWKEQLSRRVAQNLPMNRAKACSDEILEDFYNKIKQAIERNKLENKPQNIFNCDESGFQTDKYQNFNFIFLQTG</sequence>
<evidence type="ECO:0000313" key="4">
    <source>
        <dbReference type="EMBL" id="KAJ8951729.1"/>
    </source>
</evidence>
<comment type="subcellular location">
    <subcellularLocation>
        <location evidence="1">Nucleus</location>
    </subcellularLocation>
</comment>
<name>A0AAV8YJ32_9CUCU</name>
<gene>
    <name evidence="4" type="ORF">NQ318_012580</name>
</gene>
<dbReference type="InterPro" id="IPR009057">
    <property type="entry name" value="Homeodomain-like_sf"/>
</dbReference>
<dbReference type="EMBL" id="JAPWTK010000079">
    <property type="protein sequence ID" value="KAJ8951729.1"/>
    <property type="molecule type" value="Genomic_DNA"/>
</dbReference>
<dbReference type="GO" id="GO:0003677">
    <property type="term" value="F:DNA binding"/>
    <property type="evidence" value="ECO:0007669"/>
    <property type="project" value="InterPro"/>
</dbReference>
<evidence type="ECO:0000256" key="1">
    <source>
        <dbReference type="ARBA" id="ARBA00004123"/>
    </source>
</evidence>
<keyword evidence="5" id="KW-1185">Reference proteome</keyword>
<dbReference type="Pfam" id="PF05225">
    <property type="entry name" value="HTH_psq"/>
    <property type="match status" value="1"/>
</dbReference>
<evidence type="ECO:0000256" key="2">
    <source>
        <dbReference type="SAM" id="MobiDB-lite"/>
    </source>
</evidence>
<proteinExistence type="predicted"/>
<evidence type="ECO:0000313" key="5">
    <source>
        <dbReference type="Proteomes" id="UP001162162"/>
    </source>
</evidence>
<dbReference type="SUPFAM" id="SSF46689">
    <property type="entry name" value="Homeodomain-like"/>
    <property type="match status" value="1"/>
</dbReference>
<feature type="domain" description="HTH psq-type" evidence="3">
    <location>
        <begin position="24"/>
        <end position="59"/>
    </location>
</feature>
<dbReference type="AlphaFoldDB" id="A0AAV8YJ32"/>
<feature type="region of interest" description="Disordered" evidence="2">
    <location>
        <begin position="1"/>
        <end position="23"/>
    </location>
</feature>
<dbReference type="GO" id="GO:0005634">
    <property type="term" value="C:nucleus"/>
    <property type="evidence" value="ECO:0007669"/>
    <property type="project" value="UniProtKB-SubCell"/>
</dbReference>
<evidence type="ECO:0000259" key="3">
    <source>
        <dbReference type="Pfam" id="PF05225"/>
    </source>
</evidence>
<dbReference type="InterPro" id="IPR007889">
    <property type="entry name" value="HTH_Psq"/>
</dbReference>
<organism evidence="4 5">
    <name type="scientific">Aromia moschata</name>
    <dbReference type="NCBI Taxonomy" id="1265417"/>
    <lineage>
        <taxon>Eukaryota</taxon>
        <taxon>Metazoa</taxon>
        <taxon>Ecdysozoa</taxon>
        <taxon>Arthropoda</taxon>
        <taxon>Hexapoda</taxon>
        <taxon>Insecta</taxon>
        <taxon>Pterygota</taxon>
        <taxon>Neoptera</taxon>
        <taxon>Endopterygota</taxon>
        <taxon>Coleoptera</taxon>
        <taxon>Polyphaga</taxon>
        <taxon>Cucujiformia</taxon>
        <taxon>Chrysomeloidea</taxon>
        <taxon>Cerambycidae</taxon>
        <taxon>Cerambycinae</taxon>
        <taxon>Callichromatini</taxon>
        <taxon>Aromia</taxon>
    </lineage>
</organism>
<protein>
    <recommendedName>
        <fullName evidence="3">HTH psq-type domain-containing protein</fullName>
    </recommendedName>
</protein>
<reference evidence="4" key="1">
    <citation type="journal article" date="2023" name="Insect Mol. Biol.">
        <title>Genome sequencing provides insights into the evolution of gene families encoding plant cell wall-degrading enzymes in longhorned beetles.</title>
        <authorList>
            <person name="Shin N.R."/>
            <person name="Okamura Y."/>
            <person name="Kirsch R."/>
            <person name="Pauchet Y."/>
        </authorList>
    </citation>
    <scope>NUCLEOTIDE SEQUENCE</scope>
    <source>
        <strain evidence="4">AMC_N1</strain>
    </source>
</reference>
<dbReference type="Proteomes" id="UP001162162">
    <property type="component" value="Unassembled WGS sequence"/>
</dbReference>
<feature type="compositionally biased region" description="Basic residues" evidence="2">
    <location>
        <begin position="1"/>
        <end position="19"/>
    </location>
</feature>
<dbReference type="Gene3D" id="1.10.10.60">
    <property type="entry name" value="Homeodomain-like"/>
    <property type="match status" value="1"/>
</dbReference>